<dbReference type="Gene3D" id="1.20.1250.20">
    <property type="entry name" value="MFS general substrate transporter like domains"/>
    <property type="match status" value="1"/>
</dbReference>
<dbReference type="Pfam" id="PF07690">
    <property type="entry name" value="MFS_1"/>
    <property type="match status" value="1"/>
</dbReference>
<feature type="transmembrane region" description="Helical" evidence="6">
    <location>
        <begin position="73"/>
        <end position="93"/>
    </location>
</feature>
<dbReference type="SUPFAM" id="SSF103473">
    <property type="entry name" value="MFS general substrate transporter"/>
    <property type="match status" value="1"/>
</dbReference>
<feature type="transmembrane region" description="Helical" evidence="6">
    <location>
        <begin position="201"/>
        <end position="222"/>
    </location>
</feature>
<feature type="transmembrane region" description="Helical" evidence="6">
    <location>
        <begin position="99"/>
        <end position="117"/>
    </location>
</feature>
<evidence type="ECO:0000256" key="6">
    <source>
        <dbReference type="SAM" id="Phobius"/>
    </source>
</evidence>
<evidence type="ECO:0000256" key="4">
    <source>
        <dbReference type="ARBA" id="ARBA00022989"/>
    </source>
</evidence>
<evidence type="ECO:0000259" key="7">
    <source>
        <dbReference type="PROSITE" id="PS50850"/>
    </source>
</evidence>
<keyword evidence="2" id="KW-1003">Cell membrane</keyword>
<name>A0ABV3GUG9_MICGL</name>
<evidence type="ECO:0000256" key="3">
    <source>
        <dbReference type="ARBA" id="ARBA00022692"/>
    </source>
</evidence>
<feature type="transmembrane region" description="Helical" evidence="6">
    <location>
        <begin position="234"/>
        <end position="255"/>
    </location>
</feature>
<reference evidence="8 9" key="1">
    <citation type="submission" date="2024-06" db="EMBL/GenBank/DDBJ databases">
        <title>The Natural Products Discovery Center: Release of the First 8490 Sequenced Strains for Exploring Actinobacteria Biosynthetic Diversity.</title>
        <authorList>
            <person name="Kalkreuter E."/>
            <person name="Kautsar S.A."/>
            <person name="Yang D."/>
            <person name="Bader C.D."/>
            <person name="Teijaro C.N."/>
            <person name="Fluegel L."/>
            <person name="Davis C.M."/>
            <person name="Simpson J.R."/>
            <person name="Lauterbach L."/>
            <person name="Steele A.D."/>
            <person name="Gui C."/>
            <person name="Meng S."/>
            <person name="Li G."/>
            <person name="Viehrig K."/>
            <person name="Ye F."/>
            <person name="Su P."/>
            <person name="Kiefer A.F."/>
            <person name="Nichols A."/>
            <person name="Cepeda A.J."/>
            <person name="Yan W."/>
            <person name="Fan B."/>
            <person name="Jiang Y."/>
            <person name="Adhikari A."/>
            <person name="Zheng C.-J."/>
            <person name="Schuster L."/>
            <person name="Cowan T.M."/>
            <person name="Smanski M.J."/>
            <person name="Chevrette M.G."/>
            <person name="De Carvalho L.P.S."/>
            <person name="Shen B."/>
        </authorList>
    </citation>
    <scope>NUCLEOTIDE SEQUENCE [LARGE SCALE GENOMIC DNA]</scope>
    <source>
        <strain evidence="8 9">NPDC050100</strain>
    </source>
</reference>
<dbReference type="EMBL" id="JBFALK010000048">
    <property type="protein sequence ID" value="MEV0975172.1"/>
    <property type="molecule type" value="Genomic_DNA"/>
</dbReference>
<keyword evidence="5 6" id="KW-0472">Membrane</keyword>
<dbReference type="InterPro" id="IPR020846">
    <property type="entry name" value="MFS_dom"/>
</dbReference>
<dbReference type="PANTHER" id="PTHR43124">
    <property type="entry name" value="PURINE EFFLUX PUMP PBUE"/>
    <property type="match status" value="1"/>
</dbReference>
<comment type="caution">
    <text evidence="8">The sequence shown here is derived from an EMBL/GenBank/DDBJ whole genome shotgun (WGS) entry which is preliminary data.</text>
</comment>
<sequence length="391" mass="39672">MPIGVYVLALAVFVVGTDKDLIVGVLPSIASDMHVSVATAGQLATVFAVAYAFGAPVLAVVTSNVDRRRLLSWALAGFAVANLVSATAPSYPLLLGSRVLAALTAALYTPAAMAAAARIAPPERTGRALAVVTMGFSAAAILGVPLGTLIAAAVGWRAAFVMISVLALVATLGLFRGLGVISRPGVIGLNERVGVLRNPRVLRLLAVSAATQCAGFTVLLYLGPLLAETAGITVVQLAALLIVFGVAGLAGNAFAGRFTDRFGPERVLSVALIWVTVALVAFTAIARSLPGTYVAVCVWALAAWMVPVPQQARILRLEPRASAVAISLNSSAMHIGSAVAGGFGGVIVEKGHVTALPIAAAAASLLALAVLVADARLRRRAASIAAAGTVR</sequence>
<dbReference type="RefSeq" id="WP_358142591.1">
    <property type="nucleotide sequence ID" value="NZ_JBFALK010000048.1"/>
</dbReference>
<dbReference type="InterPro" id="IPR036259">
    <property type="entry name" value="MFS_trans_sf"/>
</dbReference>
<dbReference type="CDD" id="cd17324">
    <property type="entry name" value="MFS_NepI_like"/>
    <property type="match status" value="1"/>
</dbReference>
<dbReference type="PANTHER" id="PTHR43124:SF10">
    <property type="entry name" value="PURINE EFFLUX PUMP PBUE"/>
    <property type="match status" value="1"/>
</dbReference>
<keyword evidence="4 6" id="KW-1133">Transmembrane helix</keyword>
<organism evidence="8 9">
    <name type="scientific">Microtetraspora glauca</name>
    <dbReference type="NCBI Taxonomy" id="1996"/>
    <lineage>
        <taxon>Bacteria</taxon>
        <taxon>Bacillati</taxon>
        <taxon>Actinomycetota</taxon>
        <taxon>Actinomycetes</taxon>
        <taxon>Streptosporangiales</taxon>
        <taxon>Streptosporangiaceae</taxon>
        <taxon>Microtetraspora</taxon>
    </lineage>
</organism>
<dbReference type="InterPro" id="IPR050189">
    <property type="entry name" value="MFS_Efflux_Transporters"/>
</dbReference>
<protein>
    <submittedName>
        <fullName evidence="8">MFS transporter</fullName>
    </submittedName>
</protein>
<dbReference type="Proteomes" id="UP001551675">
    <property type="component" value="Unassembled WGS sequence"/>
</dbReference>
<dbReference type="InterPro" id="IPR011701">
    <property type="entry name" value="MFS"/>
</dbReference>
<feature type="transmembrane region" description="Helical" evidence="6">
    <location>
        <begin position="292"/>
        <end position="309"/>
    </location>
</feature>
<evidence type="ECO:0000313" key="8">
    <source>
        <dbReference type="EMBL" id="MEV0975172.1"/>
    </source>
</evidence>
<keyword evidence="9" id="KW-1185">Reference proteome</keyword>
<comment type="subcellular location">
    <subcellularLocation>
        <location evidence="1">Cell membrane</location>
        <topology evidence="1">Multi-pass membrane protein</topology>
    </subcellularLocation>
</comment>
<evidence type="ECO:0000256" key="2">
    <source>
        <dbReference type="ARBA" id="ARBA00022475"/>
    </source>
</evidence>
<accession>A0ABV3GUG9</accession>
<feature type="transmembrane region" description="Helical" evidence="6">
    <location>
        <begin position="267"/>
        <end position="286"/>
    </location>
</feature>
<feature type="transmembrane region" description="Helical" evidence="6">
    <location>
        <begin position="354"/>
        <end position="373"/>
    </location>
</feature>
<evidence type="ECO:0000313" key="9">
    <source>
        <dbReference type="Proteomes" id="UP001551675"/>
    </source>
</evidence>
<gene>
    <name evidence="8" type="ORF">AB0I59_41845</name>
</gene>
<feature type="transmembrane region" description="Helical" evidence="6">
    <location>
        <begin position="321"/>
        <end position="348"/>
    </location>
</feature>
<evidence type="ECO:0000256" key="1">
    <source>
        <dbReference type="ARBA" id="ARBA00004651"/>
    </source>
</evidence>
<dbReference type="PROSITE" id="PS50850">
    <property type="entry name" value="MFS"/>
    <property type="match status" value="1"/>
</dbReference>
<keyword evidence="3 6" id="KW-0812">Transmembrane</keyword>
<feature type="domain" description="Major facilitator superfamily (MFS) profile" evidence="7">
    <location>
        <begin position="4"/>
        <end position="378"/>
    </location>
</feature>
<feature type="transmembrane region" description="Helical" evidence="6">
    <location>
        <begin position="40"/>
        <end position="61"/>
    </location>
</feature>
<feature type="transmembrane region" description="Helical" evidence="6">
    <location>
        <begin position="129"/>
        <end position="152"/>
    </location>
</feature>
<feature type="transmembrane region" description="Helical" evidence="6">
    <location>
        <begin position="158"/>
        <end position="181"/>
    </location>
</feature>
<evidence type="ECO:0000256" key="5">
    <source>
        <dbReference type="ARBA" id="ARBA00023136"/>
    </source>
</evidence>
<proteinExistence type="predicted"/>